<feature type="domain" description="DUF2019" evidence="1">
    <location>
        <begin position="179"/>
        <end position="278"/>
    </location>
</feature>
<feature type="domain" description="DUF2019" evidence="1">
    <location>
        <begin position="72"/>
        <end position="157"/>
    </location>
</feature>
<dbReference type="InterPro" id="IPR042236">
    <property type="entry name" value="PI3K_accessory_sf"/>
</dbReference>
<dbReference type="EMBL" id="QRGO01000001">
    <property type="protein sequence ID" value="RDV04842.1"/>
    <property type="molecule type" value="Genomic_DNA"/>
</dbReference>
<sequence length="287" mass="32098">MTHVQLANMTLKMLEQHLADLRHVRDQAGTDAAAQRDLDRQIAATEMEIATRPPPPPTGLEALSVPQIPDHFAALAQTEDDLDDDIEPVEALDALYWKLDDARRELERREGHPGALIALYTHPDIRVRARAADFTLSFAPELAKSRLLAIDDDDWVPPRDVDAPAQVPPKLARMTTAALVERFLDIALQQSHALDRSEISKFNRLFGQLAAVELALKSRDGDQRLTLLPLLAHGNVEVRLRAAYAVRDLAPREAIAAFRAISDRNQYPQAANARGALERFGIKWWEK</sequence>
<reference evidence="3" key="1">
    <citation type="submission" date="2018-08" db="EMBL/GenBank/DDBJ databases">
        <authorList>
            <person name="Kim S.-J."/>
            <person name="Jung G.-Y."/>
        </authorList>
    </citation>
    <scope>NUCLEOTIDE SEQUENCE [LARGE SCALE GENOMIC DNA]</scope>
    <source>
        <strain evidence="3">GY_H</strain>
    </source>
</reference>
<keyword evidence="3" id="KW-1185">Reference proteome</keyword>
<dbReference type="OrthoDB" id="7963325at2"/>
<dbReference type="RefSeq" id="WP_115516869.1">
    <property type="nucleotide sequence ID" value="NZ_QRGO01000001.1"/>
</dbReference>
<organism evidence="2 3">
    <name type="scientific">Undibacter mobilis</name>
    <dbReference type="NCBI Taxonomy" id="2292256"/>
    <lineage>
        <taxon>Bacteria</taxon>
        <taxon>Pseudomonadati</taxon>
        <taxon>Pseudomonadota</taxon>
        <taxon>Alphaproteobacteria</taxon>
        <taxon>Hyphomicrobiales</taxon>
        <taxon>Nitrobacteraceae</taxon>
        <taxon>Undibacter</taxon>
    </lineage>
</organism>
<gene>
    <name evidence="2" type="ORF">DXH78_09870</name>
</gene>
<protein>
    <submittedName>
        <fullName evidence="2">DUF2019 domain-containing protein</fullName>
    </submittedName>
</protein>
<accession>A0A371BBA6</accession>
<dbReference type="InterPro" id="IPR018568">
    <property type="entry name" value="DUF2019"/>
</dbReference>
<evidence type="ECO:0000313" key="2">
    <source>
        <dbReference type="EMBL" id="RDV04842.1"/>
    </source>
</evidence>
<dbReference type="SUPFAM" id="SSF48371">
    <property type="entry name" value="ARM repeat"/>
    <property type="match status" value="2"/>
</dbReference>
<comment type="caution">
    <text evidence="2">The sequence shown here is derived from an EMBL/GenBank/DDBJ whole genome shotgun (WGS) entry which is preliminary data.</text>
</comment>
<dbReference type="Gene3D" id="1.25.40.70">
    <property type="entry name" value="Phosphatidylinositol 3-kinase, accessory domain (PIK)"/>
    <property type="match status" value="2"/>
</dbReference>
<dbReference type="AlphaFoldDB" id="A0A371BBA6"/>
<name>A0A371BBA6_9BRAD</name>
<evidence type="ECO:0000313" key="3">
    <source>
        <dbReference type="Proteomes" id="UP000263993"/>
    </source>
</evidence>
<dbReference type="Pfam" id="PF09450">
    <property type="entry name" value="DUF2019"/>
    <property type="match status" value="2"/>
</dbReference>
<dbReference type="Proteomes" id="UP000263993">
    <property type="component" value="Unassembled WGS sequence"/>
</dbReference>
<dbReference type="InterPro" id="IPR016024">
    <property type="entry name" value="ARM-type_fold"/>
</dbReference>
<evidence type="ECO:0000259" key="1">
    <source>
        <dbReference type="Pfam" id="PF09450"/>
    </source>
</evidence>
<proteinExistence type="predicted"/>